<name>A0AAD5LWS0_PARTN</name>
<evidence type="ECO:0000313" key="2">
    <source>
        <dbReference type="Proteomes" id="UP001196413"/>
    </source>
</evidence>
<organism evidence="1 2">
    <name type="scientific">Parelaphostrongylus tenuis</name>
    <name type="common">Meningeal worm</name>
    <dbReference type="NCBI Taxonomy" id="148309"/>
    <lineage>
        <taxon>Eukaryota</taxon>
        <taxon>Metazoa</taxon>
        <taxon>Ecdysozoa</taxon>
        <taxon>Nematoda</taxon>
        <taxon>Chromadorea</taxon>
        <taxon>Rhabditida</taxon>
        <taxon>Rhabditina</taxon>
        <taxon>Rhabditomorpha</taxon>
        <taxon>Strongyloidea</taxon>
        <taxon>Metastrongylidae</taxon>
        <taxon>Parelaphostrongylus</taxon>
    </lineage>
</organism>
<dbReference type="Proteomes" id="UP001196413">
    <property type="component" value="Unassembled WGS sequence"/>
</dbReference>
<sequence length="110" mass="12714">MDVRSLYCNVVHPAYTKIIKYVEPPHQSVVLRLRSLYWISAEEWKLKILTNTAKLPANPLMISLLAMISTALGCGVMPPGQDDEKKTLYHIADMTNRRWKLINTDQIRYI</sequence>
<accession>A0AAD5LWS0</accession>
<gene>
    <name evidence="1" type="ORF">KIN20_003445</name>
</gene>
<reference evidence="1" key="1">
    <citation type="submission" date="2021-06" db="EMBL/GenBank/DDBJ databases">
        <title>Parelaphostrongylus tenuis whole genome reference sequence.</title>
        <authorList>
            <person name="Garwood T.J."/>
            <person name="Larsen P.A."/>
            <person name="Fountain-Jones N.M."/>
            <person name="Garbe J.R."/>
            <person name="Macchietto M.G."/>
            <person name="Kania S.A."/>
            <person name="Gerhold R.W."/>
            <person name="Richards J.E."/>
            <person name="Wolf T.M."/>
        </authorList>
    </citation>
    <scope>NUCLEOTIDE SEQUENCE</scope>
    <source>
        <strain evidence="1">MNPRO001-30</strain>
        <tissue evidence="1">Meninges</tissue>
    </source>
</reference>
<comment type="caution">
    <text evidence="1">The sequence shown here is derived from an EMBL/GenBank/DDBJ whole genome shotgun (WGS) entry which is preliminary data.</text>
</comment>
<protein>
    <submittedName>
        <fullName evidence="1">Uncharacterized protein</fullName>
    </submittedName>
</protein>
<proteinExistence type="predicted"/>
<dbReference type="EMBL" id="JAHQIW010000449">
    <property type="protein sequence ID" value="KAJ1348197.1"/>
    <property type="molecule type" value="Genomic_DNA"/>
</dbReference>
<evidence type="ECO:0000313" key="1">
    <source>
        <dbReference type="EMBL" id="KAJ1348197.1"/>
    </source>
</evidence>
<keyword evidence="2" id="KW-1185">Reference proteome</keyword>
<dbReference type="AlphaFoldDB" id="A0AAD5LWS0"/>